<dbReference type="InterPro" id="IPR015943">
    <property type="entry name" value="WD40/YVTN_repeat-like_dom_sf"/>
</dbReference>
<dbReference type="InterPro" id="IPR036322">
    <property type="entry name" value="WD40_repeat_dom_sf"/>
</dbReference>
<evidence type="ECO:0000256" key="2">
    <source>
        <dbReference type="ARBA" id="ARBA00023242"/>
    </source>
</evidence>
<organism evidence="4 5">
    <name type="scientific">Priapulus caudatus</name>
    <name type="common">Priapulid worm</name>
    <dbReference type="NCBI Taxonomy" id="37621"/>
    <lineage>
        <taxon>Eukaryota</taxon>
        <taxon>Metazoa</taxon>
        <taxon>Ecdysozoa</taxon>
        <taxon>Scalidophora</taxon>
        <taxon>Priapulida</taxon>
        <taxon>Priapulimorpha</taxon>
        <taxon>Priapulimorphida</taxon>
        <taxon>Priapulidae</taxon>
        <taxon>Priapulus</taxon>
    </lineage>
</organism>
<proteinExistence type="predicted"/>
<sequence length="327" mass="37437">MLTSSYWRRPLSALWSMGDVFEIKHSFEDDHHVEFNALQDRIIGTKDQMANIYDASTGQKVVSLYDKDYCNNYAKNIATFNPTDDLVLNDGVLWDLRTQRPLHKFDKFNPNISGCFHPLGLEIIVNSEIWDLRTFHLLHTVPALDQCQVVFNNAGDVIYGAMHEEEEDDTAEDYHRSPFGSSFRTFDATDYSNIATIDVKKNIYDLCTDKSDCFIAVIENVTGEDVPEESLCRIYEAGRTREQGEDMEEEDEEEGMDDDEDDDDQDMSLYQDGDDDDDQIDIASDSEASTIEDEENDDSEDDDDDDDDDDDAIDDDDDDDDEECTIQ</sequence>
<evidence type="ECO:0000256" key="3">
    <source>
        <dbReference type="SAM" id="MobiDB-lite"/>
    </source>
</evidence>
<protein>
    <submittedName>
        <fullName evidence="5">Protein VPRBP-like isoform X1</fullName>
    </submittedName>
</protein>
<keyword evidence="4" id="KW-1185">Reference proteome</keyword>
<gene>
    <name evidence="5" type="primary">LOC106818784</name>
</gene>
<feature type="compositionally biased region" description="Acidic residues" evidence="3">
    <location>
        <begin position="290"/>
        <end position="327"/>
    </location>
</feature>
<dbReference type="RefSeq" id="XP_014678944.1">
    <property type="nucleotide sequence ID" value="XM_014823458.1"/>
</dbReference>
<evidence type="ECO:0000256" key="1">
    <source>
        <dbReference type="ARBA" id="ARBA00004123"/>
    </source>
</evidence>
<dbReference type="Gene3D" id="2.130.10.10">
    <property type="entry name" value="YVTN repeat-like/Quinoprotein amine dehydrogenase"/>
    <property type="match status" value="1"/>
</dbReference>
<dbReference type="Proteomes" id="UP000695022">
    <property type="component" value="Unplaced"/>
</dbReference>
<feature type="region of interest" description="Disordered" evidence="3">
    <location>
        <begin position="235"/>
        <end position="327"/>
    </location>
</feature>
<keyword evidence="2" id="KW-0539">Nucleus</keyword>
<dbReference type="SUPFAM" id="SSF50978">
    <property type="entry name" value="WD40 repeat-like"/>
    <property type="match status" value="1"/>
</dbReference>
<accession>A0ABM1F3C3</accession>
<dbReference type="GeneID" id="106818784"/>
<reference evidence="5" key="1">
    <citation type="submission" date="2025-08" db="UniProtKB">
        <authorList>
            <consortium name="RefSeq"/>
        </authorList>
    </citation>
    <scope>IDENTIFICATION</scope>
</reference>
<evidence type="ECO:0000313" key="4">
    <source>
        <dbReference type="Proteomes" id="UP000695022"/>
    </source>
</evidence>
<dbReference type="InterPro" id="IPR033270">
    <property type="entry name" value="VPRBP/DCAF1"/>
</dbReference>
<comment type="subcellular location">
    <subcellularLocation>
        <location evidence="1">Nucleus</location>
    </subcellularLocation>
</comment>
<dbReference type="PANTHER" id="PTHR13129">
    <property type="entry name" value="VPRBP PROTEIN-RELATED"/>
    <property type="match status" value="1"/>
</dbReference>
<dbReference type="PANTHER" id="PTHR13129:SF4">
    <property type="entry name" value="DDB1- AND CUL4-ASSOCIATED FACTOR 1"/>
    <property type="match status" value="1"/>
</dbReference>
<feature type="compositionally biased region" description="Acidic residues" evidence="3">
    <location>
        <begin position="245"/>
        <end position="280"/>
    </location>
</feature>
<evidence type="ECO:0000313" key="5">
    <source>
        <dbReference type="RefSeq" id="XP_014678944.1"/>
    </source>
</evidence>
<name>A0ABM1F3C3_PRICU</name>